<protein>
    <submittedName>
        <fullName evidence="2">DegV family protein</fullName>
    </submittedName>
</protein>
<organism evidence="3 4">
    <name type="scientific">Symbiobacterium thermophilum</name>
    <dbReference type="NCBI Taxonomy" id="2734"/>
    <lineage>
        <taxon>Bacteria</taxon>
        <taxon>Bacillati</taxon>
        <taxon>Bacillota</taxon>
        <taxon>Clostridia</taxon>
        <taxon>Eubacteriales</taxon>
        <taxon>Symbiobacteriaceae</taxon>
        <taxon>Symbiobacterium</taxon>
    </lineage>
</organism>
<dbReference type="GO" id="GO:0008289">
    <property type="term" value="F:lipid binding"/>
    <property type="evidence" value="ECO:0007669"/>
    <property type="project" value="UniProtKB-KW"/>
</dbReference>
<dbReference type="EMBL" id="PIUK01000141">
    <property type="protein sequence ID" value="MBY6277128.1"/>
    <property type="molecule type" value="Genomic_DNA"/>
</dbReference>
<dbReference type="SUPFAM" id="SSF82549">
    <property type="entry name" value="DAK1/DegV-like"/>
    <property type="match status" value="1"/>
</dbReference>
<dbReference type="OMA" id="VYPFDSE"/>
<dbReference type="InterPro" id="IPR050270">
    <property type="entry name" value="DegV_domain_contain"/>
</dbReference>
<dbReference type="Gene3D" id="3.30.1180.10">
    <property type="match status" value="1"/>
</dbReference>
<evidence type="ECO:0000313" key="3">
    <source>
        <dbReference type="EMBL" id="OTA41093.1"/>
    </source>
</evidence>
<dbReference type="NCBIfam" id="TIGR00762">
    <property type="entry name" value="DegV"/>
    <property type="match status" value="1"/>
</dbReference>
<keyword evidence="1" id="KW-0446">Lipid-binding</keyword>
<dbReference type="RefSeq" id="WP_011197274.1">
    <property type="nucleotide sequence ID" value="NZ_JACSIR010000229.1"/>
</dbReference>
<dbReference type="PROSITE" id="PS51482">
    <property type="entry name" value="DEGV"/>
    <property type="match status" value="1"/>
</dbReference>
<dbReference type="EMBL" id="LWLV01000807">
    <property type="protein sequence ID" value="OTA41093.1"/>
    <property type="molecule type" value="Genomic_DNA"/>
</dbReference>
<name>A0A1Y2T796_SYMTR</name>
<evidence type="ECO:0000313" key="4">
    <source>
        <dbReference type="Proteomes" id="UP000194267"/>
    </source>
</evidence>
<dbReference type="AlphaFoldDB" id="A0A1Y2T796"/>
<reference evidence="3" key="1">
    <citation type="submission" date="2016-04" db="EMBL/GenBank/DDBJ databases">
        <authorList>
            <person name="Evans L.H."/>
            <person name="Alamgir A."/>
            <person name="Owens N."/>
            <person name="Weber N.D."/>
            <person name="Virtaneva K."/>
            <person name="Barbian K."/>
            <person name="Babar A."/>
            <person name="Rosenke K."/>
        </authorList>
    </citation>
    <scope>NUCLEOTIDE SEQUENCE [LARGE SCALE GENOMIC DNA]</scope>
    <source>
        <strain evidence="3">G2</strain>
    </source>
</reference>
<reference evidence="4" key="2">
    <citation type="submission" date="2016-04" db="EMBL/GenBank/DDBJ databases">
        <authorList>
            <person name="Antunes L.P."/>
            <person name="Martins L.F."/>
            <person name="Pereira R.V."/>
            <person name="Thomas A.M."/>
            <person name="Barbosa D."/>
            <person name="Nascimento L."/>
            <person name="Silva G.M."/>
            <person name="Condomitti G.W."/>
            <person name="Digiampietri L.A."/>
            <person name="Lombardi K.C."/>
            <person name="Ramos P.L."/>
            <person name="Quaggio R.B."/>
            <person name="Oliveira J.C."/>
            <person name="Pascon R.C."/>
            <person name="Cruz J.B."/>
            <person name="Silva A.M."/>
            <person name="Setubal J.C."/>
        </authorList>
    </citation>
    <scope>NUCLEOTIDE SEQUENCE [LARGE SCALE GENOMIC DNA]</scope>
</reference>
<reference evidence="2" key="3">
    <citation type="submission" date="2017-11" db="EMBL/GenBank/DDBJ databases">
        <title>Three new genomes from thermophilic consortium.</title>
        <authorList>
            <person name="Quaggio R."/>
            <person name="Amgarten D."/>
            <person name="Setubal J.C."/>
        </authorList>
    </citation>
    <scope>NUCLEOTIDE SEQUENCE</scope>
    <source>
        <strain evidence="2">ZCTH01-B2</strain>
    </source>
</reference>
<dbReference type="InterPro" id="IPR043168">
    <property type="entry name" value="DegV_C"/>
</dbReference>
<comment type="caution">
    <text evidence="3">The sequence shown here is derived from an EMBL/GenBank/DDBJ whole genome shotgun (WGS) entry which is preliminary data.</text>
</comment>
<accession>A0A1Y2T796</accession>
<dbReference type="InterPro" id="IPR003797">
    <property type="entry name" value="DegV"/>
</dbReference>
<dbReference type="Proteomes" id="UP000732377">
    <property type="component" value="Unassembled WGS sequence"/>
</dbReference>
<dbReference type="Proteomes" id="UP000194267">
    <property type="component" value="Unassembled WGS sequence"/>
</dbReference>
<dbReference type="PANTHER" id="PTHR33434">
    <property type="entry name" value="DEGV DOMAIN-CONTAINING PROTEIN DR_1986-RELATED"/>
    <property type="match status" value="1"/>
</dbReference>
<proteinExistence type="predicted"/>
<dbReference type="PANTHER" id="PTHR33434:SF2">
    <property type="entry name" value="FATTY ACID-BINDING PROTEIN TM_1468"/>
    <property type="match status" value="1"/>
</dbReference>
<dbReference type="Pfam" id="PF02645">
    <property type="entry name" value="DegV"/>
    <property type="match status" value="1"/>
</dbReference>
<evidence type="ECO:0000313" key="2">
    <source>
        <dbReference type="EMBL" id="MBY6277128.1"/>
    </source>
</evidence>
<evidence type="ECO:0000256" key="1">
    <source>
        <dbReference type="ARBA" id="ARBA00023121"/>
    </source>
</evidence>
<dbReference type="Gene3D" id="3.40.50.10170">
    <property type="match status" value="1"/>
</dbReference>
<gene>
    <name evidence="3" type="ORF">A6D92_10050</name>
    <name evidence="2" type="ORF">CWE10_13100</name>
</gene>
<sequence>MTHNRSCTLVVDGGVDLPEALIEQYGLHIVPLTVNFGDESYQSGVDMTPAAFYQRLRERGEFPTTSQPAVGDYVTAYRRAAEAGLPILSLHLSCGLSGSYNAASAARALVPELDITLVDTRTLSGEMALQVLVAAEMAEQGRSIAEIREVIEAVNASSHLYFTLDKLDYLRKGGRIGRVSAAVGGLLGIRPIVTVDKSTGTYIAAGKARSFRRAVETIAHRIIEDVGEGGQVSLVVLEGHCPDQVAHLVSLLRSRLEVVWFHHLHVNPSLGAHVGPDAIGVAYFPGELPFVGRDAAAAD</sequence>